<keyword evidence="4" id="KW-0238">DNA-binding</keyword>
<keyword evidence="6" id="KW-0539">Nucleus</keyword>
<evidence type="ECO:0000256" key="3">
    <source>
        <dbReference type="ARBA" id="ARBA00023015"/>
    </source>
</evidence>
<keyword evidence="8" id="KW-1185">Reference proteome</keyword>
<gene>
    <name evidence="7" type="ORF">BP5553_04908</name>
</gene>
<dbReference type="Proteomes" id="UP000254866">
    <property type="component" value="Unassembled WGS sequence"/>
</dbReference>
<dbReference type="InterPro" id="IPR052360">
    <property type="entry name" value="Transcr_Regulatory_Proteins"/>
</dbReference>
<organism evidence="7 8">
    <name type="scientific">Venustampulla echinocandica</name>
    <dbReference type="NCBI Taxonomy" id="2656787"/>
    <lineage>
        <taxon>Eukaryota</taxon>
        <taxon>Fungi</taxon>
        <taxon>Dikarya</taxon>
        <taxon>Ascomycota</taxon>
        <taxon>Pezizomycotina</taxon>
        <taxon>Leotiomycetes</taxon>
        <taxon>Helotiales</taxon>
        <taxon>Pleuroascaceae</taxon>
        <taxon>Venustampulla</taxon>
    </lineage>
</organism>
<sequence>MSSDDALHFDYFRVSCTEEFSRSFNPPLWKQLILRAAYTEPFMLHAVLSIGALRRSQLLPISSASTVVMLHYSKKWYEIATGELAEMLKAQSVDWKLALLGSLVFLAVEVLRGHEHGALLHFRSGFSILKSFALEGAIISPGTLHFSDVDEFDDAVNAFTRLSVEQYPFVGLHSSSNATPTLPSHFDTLVETRRSLNSIISSLDTFLRQYSCPSKPTPPSHPHSALITARQHAIQIILQEWHKRFHAFLSSSTTTQNVKDHAQVLLIQYLVASIRISTHFSVSQLIYDVYLPEFEQITVMAKAVIDVDNKSWPNSNGPCYTLNIAMAQPLYFVARYCRYSVVRKRAIGALRKVGREGIYTGRAVARVAEWIVGTEEGDMGHGFVAEEMRLNNVVFNIREDGRTAEVCAEKRGLLGTWEEIQDEIDLC</sequence>
<keyword evidence="1" id="KW-0479">Metal-binding</keyword>
<dbReference type="RefSeq" id="XP_031870131.1">
    <property type="nucleotide sequence ID" value="XM_032013531.1"/>
</dbReference>
<reference evidence="7 8" key="1">
    <citation type="journal article" date="2018" name="IMA Fungus">
        <title>IMA Genome-F 9: Draft genome sequence of Annulohypoxylon stygium, Aspergillus mulundensis, Berkeleyomyces basicola (syn. Thielaviopsis basicola), Ceratocystis smalleyi, two Cercospora beticola strains, Coleophoma cylindrospora, Fusarium fracticaudum, Phialophora cf. hyalina, and Morchella septimelata.</title>
        <authorList>
            <person name="Wingfield B.D."/>
            <person name="Bills G.F."/>
            <person name="Dong Y."/>
            <person name="Huang W."/>
            <person name="Nel W.J."/>
            <person name="Swalarsk-Parry B.S."/>
            <person name="Vaghefi N."/>
            <person name="Wilken P.M."/>
            <person name="An Z."/>
            <person name="de Beer Z.W."/>
            <person name="De Vos L."/>
            <person name="Chen L."/>
            <person name="Duong T.A."/>
            <person name="Gao Y."/>
            <person name="Hammerbacher A."/>
            <person name="Kikkert J.R."/>
            <person name="Li Y."/>
            <person name="Li H."/>
            <person name="Li K."/>
            <person name="Li Q."/>
            <person name="Liu X."/>
            <person name="Ma X."/>
            <person name="Naidoo K."/>
            <person name="Pethybridge S.J."/>
            <person name="Sun J."/>
            <person name="Steenkamp E.T."/>
            <person name="van der Nest M.A."/>
            <person name="van Wyk S."/>
            <person name="Wingfield M.J."/>
            <person name="Xiong C."/>
            <person name="Yue Q."/>
            <person name="Zhang X."/>
        </authorList>
    </citation>
    <scope>NUCLEOTIDE SEQUENCE [LARGE SCALE GENOMIC DNA]</scope>
    <source>
        <strain evidence="7 8">BP 5553</strain>
    </source>
</reference>
<keyword evidence="5" id="KW-0804">Transcription</keyword>
<evidence type="ECO:0000256" key="2">
    <source>
        <dbReference type="ARBA" id="ARBA00022833"/>
    </source>
</evidence>
<evidence type="ECO:0000313" key="8">
    <source>
        <dbReference type="Proteomes" id="UP000254866"/>
    </source>
</evidence>
<keyword evidence="3" id="KW-0805">Transcription regulation</keyword>
<dbReference type="EMBL" id="NPIC01000003">
    <property type="protein sequence ID" value="RDL37475.1"/>
    <property type="molecule type" value="Genomic_DNA"/>
</dbReference>
<protein>
    <submittedName>
        <fullName evidence="7">Uncharacterized protein</fullName>
    </submittedName>
</protein>
<name>A0A370TPM7_9HELO</name>
<dbReference type="GO" id="GO:0003677">
    <property type="term" value="F:DNA binding"/>
    <property type="evidence" value="ECO:0007669"/>
    <property type="project" value="UniProtKB-KW"/>
</dbReference>
<dbReference type="PANTHER" id="PTHR36206">
    <property type="entry name" value="ASPERCRYPTIN BIOSYNTHESIS CLUSTER-SPECIFIC TRANSCRIPTION REGULATOR ATNN-RELATED"/>
    <property type="match status" value="1"/>
</dbReference>
<comment type="caution">
    <text evidence="7">The sequence shown here is derived from an EMBL/GenBank/DDBJ whole genome shotgun (WGS) entry which is preliminary data.</text>
</comment>
<evidence type="ECO:0000256" key="6">
    <source>
        <dbReference type="ARBA" id="ARBA00023242"/>
    </source>
</evidence>
<evidence type="ECO:0000313" key="7">
    <source>
        <dbReference type="EMBL" id="RDL37475.1"/>
    </source>
</evidence>
<evidence type="ECO:0000256" key="5">
    <source>
        <dbReference type="ARBA" id="ARBA00023163"/>
    </source>
</evidence>
<dbReference type="PANTHER" id="PTHR36206:SF12">
    <property type="entry name" value="ASPERCRYPTIN BIOSYNTHESIS CLUSTER-SPECIFIC TRANSCRIPTION REGULATOR ATNN-RELATED"/>
    <property type="match status" value="1"/>
</dbReference>
<dbReference type="GO" id="GO:0046872">
    <property type="term" value="F:metal ion binding"/>
    <property type="evidence" value="ECO:0007669"/>
    <property type="project" value="UniProtKB-KW"/>
</dbReference>
<dbReference type="GeneID" id="43597757"/>
<proteinExistence type="predicted"/>
<dbReference type="OrthoDB" id="416217at2759"/>
<evidence type="ECO:0000256" key="1">
    <source>
        <dbReference type="ARBA" id="ARBA00022723"/>
    </source>
</evidence>
<accession>A0A370TPM7</accession>
<evidence type="ECO:0000256" key="4">
    <source>
        <dbReference type="ARBA" id="ARBA00023125"/>
    </source>
</evidence>
<dbReference type="AlphaFoldDB" id="A0A370TPM7"/>
<keyword evidence="2" id="KW-0862">Zinc</keyword>